<comment type="caution">
    <text evidence="2">The sequence shown here is derived from an EMBL/GenBank/DDBJ whole genome shotgun (WGS) entry which is preliminary data.</text>
</comment>
<proteinExistence type="predicted"/>
<reference evidence="2" key="1">
    <citation type="submission" date="2021-04" db="EMBL/GenBank/DDBJ databases">
        <title>Genome based classification of Actinospica acidithermotolerans sp. nov., an actinobacterium isolated from an Indonesian hot spring.</title>
        <authorList>
            <person name="Kusuma A.B."/>
            <person name="Putra K.E."/>
            <person name="Nafisah S."/>
            <person name="Loh J."/>
            <person name="Nouioui I."/>
            <person name="Goodfellow M."/>
        </authorList>
    </citation>
    <scope>NUCLEOTIDE SEQUENCE</scope>
    <source>
        <strain evidence="2">DSM 45618</strain>
    </source>
</reference>
<protein>
    <submittedName>
        <fullName evidence="2">Uncharacterized protein</fullName>
    </submittedName>
</protein>
<dbReference type="EMBL" id="JAGSXH010000013">
    <property type="protein sequence ID" value="MBS2962609.1"/>
    <property type="molecule type" value="Genomic_DNA"/>
</dbReference>
<gene>
    <name evidence="2" type="ORF">KGA66_06090</name>
</gene>
<evidence type="ECO:0000313" key="2">
    <source>
        <dbReference type="EMBL" id="MBS2962609.1"/>
    </source>
</evidence>
<feature type="region of interest" description="Disordered" evidence="1">
    <location>
        <begin position="34"/>
        <end position="55"/>
    </location>
</feature>
<dbReference type="AlphaFoldDB" id="A0A8J7WML3"/>
<evidence type="ECO:0000313" key="3">
    <source>
        <dbReference type="Proteomes" id="UP000677913"/>
    </source>
</evidence>
<accession>A0A8J7WML3</accession>
<dbReference type="RefSeq" id="WP_211465454.1">
    <property type="nucleotide sequence ID" value="NZ_JAGSXH010000013.1"/>
</dbReference>
<dbReference type="Proteomes" id="UP000677913">
    <property type="component" value="Unassembled WGS sequence"/>
</dbReference>
<name>A0A8J7WML3_9ACTN</name>
<evidence type="ECO:0000256" key="1">
    <source>
        <dbReference type="SAM" id="MobiDB-lite"/>
    </source>
</evidence>
<keyword evidence="3" id="KW-1185">Reference proteome</keyword>
<organism evidence="2 3">
    <name type="scientific">Actinocrinis puniceicyclus</name>
    <dbReference type="NCBI Taxonomy" id="977794"/>
    <lineage>
        <taxon>Bacteria</taxon>
        <taxon>Bacillati</taxon>
        <taxon>Actinomycetota</taxon>
        <taxon>Actinomycetes</taxon>
        <taxon>Catenulisporales</taxon>
        <taxon>Actinospicaceae</taxon>
        <taxon>Actinocrinis</taxon>
    </lineage>
</organism>
<sequence length="55" mass="5737">MPDHRRTQMTKAIVLAALLATLAAVTWLLLATATPTTDRPSHGSTIASPTAAAPR</sequence>